<dbReference type="InterPro" id="IPR010998">
    <property type="entry name" value="Integrase_recombinase_N"/>
</dbReference>
<evidence type="ECO:0000313" key="6">
    <source>
        <dbReference type="Proteomes" id="UP000216681"/>
    </source>
</evidence>
<name>A0AB73RK33_LIMRT</name>
<keyword evidence="3" id="KW-0233">DNA recombination</keyword>
<evidence type="ECO:0000256" key="2">
    <source>
        <dbReference type="ARBA" id="ARBA00023125"/>
    </source>
</evidence>
<feature type="domain" description="Tyr recombinase" evidence="4">
    <location>
        <begin position="113"/>
        <end position="307"/>
    </location>
</feature>
<evidence type="ECO:0000259" key="4">
    <source>
        <dbReference type="PROSITE" id="PS51898"/>
    </source>
</evidence>
<comment type="similarity">
    <text evidence="1">Belongs to the 'phage' integrase family.</text>
</comment>
<dbReference type="InterPro" id="IPR013762">
    <property type="entry name" value="Integrase-like_cat_sf"/>
</dbReference>
<comment type="caution">
    <text evidence="5">The sequence shown here is derived from an EMBL/GenBank/DDBJ whole genome shotgun (WGS) entry which is preliminary data.</text>
</comment>
<reference evidence="5 6" key="1">
    <citation type="submission" date="2017-05" db="EMBL/GenBank/DDBJ databases">
        <authorList>
            <person name="Lin X.B."/>
            <person name="Stothard P."/>
            <person name="Tasseva G."/>
            <person name="Walter J."/>
        </authorList>
    </citation>
    <scope>NUCLEOTIDE SEQUENCE [LARGE SCALE GENOMIC DNA]</scope>
    <source>
        <strain evidence="5 6">105n</strain>
    </source>
</reference>
<evidence type="ECO:0000313" key="5">
    <source>
        <dbReference type="EMBL" id="OYS95302.1"/>
    </source>
</evidence>
<dbReference type="InterPro" id="IPR050090">
    <property type="entry name" value="Tyrosine_recombinase_XerCD"/>
</dbReference>
<dbReference type="Gene3D" id="1.10.150.130">
    <property type="match status" value="1"/>
</dbReference>
<evidence type="ECO:0000256" key="1">
    <source>
        <dbReference type="ARBA" id="ARBA00008857"/>
    </source>
</evidence>
<dbReference type="PANTHER" id="PTHR30349:SF64">
    <property type="entry name" value="PROPHAGE INTEGRASE INTD-RELATED"/>
    <property type="match status" value="1"/>
</dbReference>
<dbReference type="Gene3D" id="1.10.443.10">
    <property type="entry name" value="Intergrase catalytic core"/>
    <property type="match status" value="1"/>
</dbReference>
<dbReference type="SUPFAM" id="SSF56349">
    <property type="entry name" value="DNA breaking-rejoining enzymes"/>
    <property type="match status" value="1"/>
</dbReference>
<dbReference type="GO" id="GO:0003677">
    <property type="term" value="F:DNA binding"/>
    <property type="evidence" value="ECO:0007669"/>
    <property type="project" value="UniProtKB-KW"/>
</dbReference>
<dbReference type="CDD" id="cd01189">
    <property type="entry name" value="INT_ICEBs1_C_like"/>
    <property type="match status" value="1"/>
</dbReference>
<organism evidence="5 6">
    <name type="scientific">Limosilactobacillus reuteri</name>
    <name type="common">Lactobacillus reuteri</name>
    <dbReference type="NCBI Taxonomy" id="1598"/>
    <lineage>
        <taxon>Bacteria</taxon>
        <taxon>Bacillati</taxon>
        <taxon>Bacillota</taxon>
        <taxon>Bacilli</taxon>
        <taxon>Lactobacillales</taxon>
        <taxon>Lactobacillaceae</taxon>
        <taxon>Limosilactobacillus</taxon>
    </lineage>
</organism>
<dbReference type="InterPro" id="IPR002104">
    <property type="entry name" value="Integrase_catalytic"/>
</dbReference>
<proteinExistence type="inferred from homology"/>
<protein>
    <submittedName>
        <fullName evidence="5">Site-specific integrase</fullName>
    </submittedName>
</protein>
<dbReference type="RefSeq" id="WP_094512139.1">
    <property type="nucleotide sequence ID" value="NZ_NGPU01000064.1"/>
</dbReference>
<dbReference type="PANTHER" id="PTHR30349">
    <property type="entry name" value="PHAGE INTEGRASE-RELATED"/>
    <property type="match status" value="1"/>
</dbReference>
<gene>
    <name evidence="5" type="ORF">CBG15_01975</name>
</gene>
<dbReference type="AlphaFoldDB" id="A0AB73RK33"/>
<dbReference type="InterPro" id="IPR011010">
    <property type="entry name" value="DNA_brk_join_enz"/>
</dbReference>
<keyword evidence="2" id="KW-0238">DNA-binding</keyword>
<sequence>MSHKRYSTKLFHKYYKEWITLYKENAVRKVTLDKYYLTHKKLIELAPNLHLNELDRRNYQKLINEYAAKHEKQTTMDFHHHLKAAILDAVDDGLLENDPTRRIIIKGRTPKVKKKKFLNMYELQCLLRNLDLGSEINWDWFILLVAKTGLRFAEALALTPNDFDFEKQVIVINKSWDYKAPHGSFQKTKNLSSNRKVMVDWKLMDQFRVLINKEKQNSQAPIFIVEGKRVFNSSINKILEKHCIDCNIPIISIHSLRHTHASLLLYEGVSIASVAKRLGHANTTTTQETYLHIIKELENKDNDKVLHTLSQLS</sequence>
<accession>A0AB73RK33</accession>
<evidence type="ECO:0000256" key="3">
    <source>
        <dbReference type="ARBA" id="ARBA00023172"/>
    </source>
</evidence>
<dbReference type="EMBL" id="NGPX01000009">
    <property type="protein sequence ID" value="OYS95302.1"/>
    <property type="molecule type" value="Genomic_DNA"/>
</dbReference>
<reference evidence="5 6" key="2">
    <citation type="submission" date="2017-09" db="EMBL/GenBank/DDBJ databases">
        <title>Tripartite evolution among Lactobacillus johnsonii, Lactobacillus taiwanensis, Lactobacillus reuteri and their rodent host.</title>
        <authorList>
            <person name="Wang T."/>
            <person name="Knowles S."/>
            <person name="Cheng C."/>
        </authorList>
    </citation>
    <scope>NUCLEOTIDE SEQUENCE [LARGE SCALE GENOMIC DNA]</scope>
    <source>
        <strain evidence="5 6">105n</strain>
    </source>
</reference>
<dbReference type="Pfam" id="PF00589">
    <property type="entry name" value="Phage_integrase"/>
    <property type="match status" value="1"/>
</dbReference>
<dbReference type="Proteomes" id="UP000216681">
    <property type="component" value="Unassembled WGS sequence"/>
</dbReference>
<dbReference type="GO" id="GO:0015074">
    <property type="term" value="P:DNA integration"/>
    <property type="evidence" value="ECO:0007669"/>
    <property type="project" value="InterPro"/>
</dbReference>
<dbReference type="GO" id="GO:0006310">
    <property type="term" value="P:DNA recombination"/>
    <property type="evidence" value="ECO:0007669"/>
    <property type="project" value="UniProtKB-KW"/>
</dbReference>
<dbReference type="PROSITE" id="PS51898">
    <property type="entry name" value="TYR_RECOMBINASE"/>
    <property type="match status" value="1"/>
</dbReference>